<organism evidence="1 2">
    <name type="scientific">Entomophthora muscae</name>
    <dbReference type="NCBI Taxonomy" id="34485"/>
    <lineage>
        <taxon>Eukaryota</taxon>
        <taxon>Fungi</taxon>
        <taxon>Fungi incertae sedis</taxon>
        <taxon>Zoopagomycota</taxon>
        <taxon>Entomophthoromycotina</taxon>
        <taxon>Entomophthoromycetes</taxon>
        <taxon>Entomophthorales</taxon>
        <taxon>Entomophthoraceae</taxon>
        <taxon>Entomophthora</taxon>
    </lineage>
</organism>
<evidence type="ECO:0000313" key="1">
    <source>
        <dbReference type="EMBL" id="KAJ9065335.1"/>
    </source>
</evidence>
<gene>
    <name evidence="1" type="primary">KIC1_3</name>
    <name evidence="1" type="ORF">DSO57_1020694</name>
</gene>
<dbReference type="Proteomes" id="UP001165960">
    <property type="component" value="Unassembled WGS sequence"/>
</dbReference>
<evidence type="ECO:0000313" key="2">
    <source>
        <dbReference type="Proteomes" id="UP001165960"/>
    </source>
</evidence>
<reference evidence="1" key="1">
    <citation type="submission" date="2022-04" db="EMBL/GenBank/DDBJ databases">
        <title>Genome of the entomopathogenic fungus Entomophthora muscae.</title>
        <authorList>
            <person name="Elya C."/>
            <person name="Lovett B.R."/>
            <person name="Lee E."/>
            <person name="Macias A.M."/>
            <person name="Hajek A.E."/>
            <person name="De Bivort B.L."/>
            <person name="Kasson M.T."/>
            <person name="De Fine Licht H.H."/>
            <person name="Stajich J.E."/>
        </authorList>
    </citation>
    <scope>NUCLEOTIDE SEQUENCE</scope>
    <source>
        <strain evidence="1">Berkeley</strain>
    </source>
</reference>
<keyword evidence="1" id="KW-0808">Transferase</keyword>
<proteinExistence type="predicted"/>
<comment type="caution">
    <text evidence="1">The sequence shown here is derived from an EMBL/GenBank/DDBJ whole genome shotgun (WGS) entry which is preliminary data.</text>
</comment>
<keyword evidence="2" id="KW-1185">Reference proteome</keyword>
<keyword evidence="1" id="KW-0418">Kinase</keyword>
<accession>A0ACC2SSJ7</accession>
<name>A0ACC2SSJ7_9FUNG</name>
<protein>
    <submittedName>
        <fullName evidence="1">Kinase that interacts with cdc31p, variant 2</fullName>
    </submittedName>
</protein>
<dbReference type="EMBL" id="QTSX02004358">
    <property type="protein sequence ID" value="KAJ9065335.1"/>
    <property type="molecule type" value="Genomic_DNA"/>
</dbReference>
<sequence>MSAETQVLLGSPGSAHIAASNFYTRLECVGRGAYGEVFKGMDRRTAKVVAIKILNLDTDEEEIADTQREISLLSQLQGPGTCNITRYHGSFLEGSKLWVIMDYAAGGSIRGLMKAAVIEERAISIILREVLQALDYIHRQGIIHRDIKAANILLTETGQVQLCDFGIARTIARKSMQRYSFVGTPYWMAPEVIREGSPYDLKADIWSLGITAYEIALGNPPYADHDPKTALMMLAQGTPPRLTGPFSVYMKEFVALCLTSNPEDRPAADELLKHKFIKQNAKFHHSTLKELITRYEKFRMGRNSRASCIASQAIPDTVSEDSDSDDEISLWNFDTMESSGLREGFAQSDATMGHTTRRQATSTTPSYPEENHPLAKLFSSHEATMPRKPSLPPAYPPKSALRPLSTRGKGVSTDEISLPAPMFRQHSADSRFNEPVTIEPPPPPQSDKTLAPTSALSEVRRRSKSFSDAKPAVPPSKATGPGKIARNNQHGVNSVRSLRTILNDRNLSGSQAPTEASSESSVLVTVQAPTPPVKSPCFPTPTPRSILKSPNLTMPIPSKPPTPPILNSDEISLSPTSFTVPALPLHLTDSAGLKSEVQTLGRQLSFWAESLDEIFLQISNATS</sequence>